<organism evidence="2 3">
    <name type="scientific">Actinacidiphila cocklensis</name>
    <dbReference type="NCBI Taxonomy" id="887465"/>
    <lineage>
        <taxon>Bacteria</taxon>
        <taxon>Bacillati</taxon>
        <taxon>Actinomycetota</taxon>
        <taxon>Actinomycetes</taxon>
        <taxon>Kitasatosporales</taxon>
        <taxon>Streptomycetaceae</taxon>
        <taxon>Actinacidiphila</taxon>
    </lineage>
</organism>
<feature type="compositionally biased region" description="Basic residues" evidence="1">
    <location>
        <begin position="313"/>
        <end position="323"/>
    </location>
</feature>
<reference evidence="2" key="1">
    <citation type="submission" date="2021-05" db="EMBL/GenBank/DDBJ databases">
        <authorList>
            <person name="Arsene-Ploetze F."/>
        </authorList>
    </citation>
    <scope>NUCLEOTIDE SEQUENCE</scope>
    <source>
        <strain evidence="2">DSM 42138</strain>
    </source>
</reference>
<evidence type="ECO:0000313" key="2">
    <source>
        <dbReference type="EMBL" id="CAG6391805.1"/>
    </source>
</evidence>
<sequence length="323" mass="35909">MRVLQYEARRPAGGQCPPCSGVSGVSAAIFTGMTAAPDHPNRRWDGSRNTAHRSRSLHLSPRASTRLLRCGQPGRCRDCGNAIEWYYRPDHRPVPLHPRELPAHTVPERRRWHVAAGLAYPTADGSAWCRLPHAALCPARTPIAELPELSGLRRALAARTRRLIDTGTFTPTPATAEPAVCRPSRPVVQILGIRYLAARPVEEIACLARATTTRARCRRTLSDTERPAGIWRLLPATAMVGQLALPTGLLMAVYDLSALPGTEQLRWRAQRCPLHTHATAEMAMTDWEPFEPLTHREHIHTRLPDSHPTARPGTRHPRRCTHT</sequence>
<dbReference type="AlphaFoldDB" id="A0A9W4E218"/>
<dbReference type="EMBL" id="CAJSLV010000042">
    <property type="protein sequence ID" value="CAG6391805.1"/>
    <property type="molecule type" value="Genomic_DNA"/>
</dbReference>
<proteinExistence type="predicted"/>
<feature type="region of interest" description="Disordered" evidence="1">
    <location>
        <begin position="300"/>
        <end position="323"/>
    </location>
</feature>
<accession>A0A9W4E218</accession>
<evidence type="ECO:0000256" key="1">
    <source>
        <dbReference type="SAM" id="MobiDB-lite"/>
    </source>
</evidence>
<keyword evidence="3" id="KW-1185">Reference proteome</keyword>
<dbReference type="InterPro" id="IPR045729">
    <property type="entry name" value="DUF6083"/>
</dbReference>
<evidence type="ECO:0000313" key="3">
    <source>
        <dbReference type="Proteomes" id="UP001152519"/>
    </source>
</evidence>
<dbReference type="Pfam" id="PF19561">
    <property type="entry name" value="DUF6083"/>
    <property type="match status" value="1"/>
</dbReference>
<protein>
    <submittedName>
        <fullName evidence="2">Uncharacterized protein</fullName>
    </submittedName>
</protein>
<comment type="caution">
    <text evidence="2">The sequence shown here is derived from an EMBL/GenBank/DDBJ whole genome shotgun (WGS) entry which is preliminary data.</text>
</comment>
<dbReference type="Proteomes" id="UP001152519">
    <property type="component" value="Unassembled WGS sequence"/>
</dbReference>
<gene>
    <name evidence="2" type="ORF">SCOCK_140003</name>
</gene>
<name>A0A9W4E218_9ACTN</name>